<gene>
    <name evidence="1" type="ORF">DCC35_04915</name>
</gene>
<keyword evidence="2" id="KW-1185">Reference proteome</keyword>
<accession>A0A4D7JKW9</accession>
<dbReference type="EMBL" id="CP028923">
    <property type="protein sequence ID" value="QCK14130.1"/>
    <property type="molecule type" value="Genomic_DNA"/>
</dbReference>
<evidence type="ECO:0000313" key="1">
    <source>
        <dbReference type="EMBL" id="QCK14130.1"/>
    </source>
</evidence>
<evidence type="ECO:0000313" key="2">
    <source>
        <dbReference type="Proteomes" id="UP000298616"/>
    </source>
</evidence>
<dbReference type="RefSeq" id="WP_137089723.1">
    <property type="nucleotide sequence ID" value="NZ_CP028923.1"/>
</dbReference>
<dbReference type="KEGG" id="fpf:DCC35_04915"/>
<organism evidence="1 2">
    <name type="scientific">Mangrovivirga cuniculi</name>
    <dbReference type="NCBI Taxonomy" id="2715131"/>
    <lineage>
        <taxon>Bacteria</taxon>
        <taxon>Pseudomonadati</taxon>
        <taxon>Bacteroidota</taxon>
        <taxon>Cytophagia</taxon>
        <taxon>Cytophagales</taxon>
        <taxon>Mangrovivirgaceae</taxon>
        <taxon>Mangrovivirga</taxon>
    </lineage>
</organism>
<reference evidence="1 2" key="1">
    <citation type="submission" date="2018-04" db="EMBL/GenBank/DDBJ databases">
        <title>Complete genome uncultured novel isolate.</title>
        <authorList>
            <person name="Merlino G."/>
        </authorList>
    </citation>
    <scope>NUCLEOTIDE SEQUENCE [LARGE SCALE GENOMIC DNA]</scope>
    <source>
        <strain evidence="2">R1DC9</strain>
    </source>
</reference>
<dbReference type="AlphaFoldDB" id="A0A4D7JKW9"/>
<name>A0A4D7JKW9_9BACT</name>
<dbReference type="PROSITE" id="PS51257">
    <property type="entry name" value="PROKAR_LIPOPROTEIN"/>
    <property type="match status" value="1"/>
</dbReference>
<sequence>MKNFLRVSPLTGLLFLLLIFTSCTEENIIVQEQPQSESPLVGEWKVTSIVYNEYQATYENEELLYDFEFSGYAYDLDYNLKLNADATYESWGIYSWASSNDFGTSYQENIEFELVGKWLHENDRFTMSNADVVTVYDVIELTETELFLKVEQTRKGASEGVTREVHSVNEMTLVRN</sequence>
<dbReference type="Proteomes" id="UP000298616">
    <property type="component" value="Chromosome"/>
</dbReference>
<protein>
    <submittedName>
        <fullName evidence="1">Uncharacterized protein</fullName>
    </submittedName>
</protein>
<proteinExistence type="predicted"/>